<reference evidence="2 3" key="1">
    <citation type="submission" date="2019-04" db="EMBL/GenBank/DDBJ databases">
        <title>Draft genome sequences of Streptomyces avermitilis ATCC 31267.</title>
        <authorList>
            <person name="Komaki H."/>
            <person name="Tamura T."/>
            <person name="Hosoyama A."/>
        </authorList>
    </citation>
    <scope>NUCLEOTIDE SEQUENCE [LARGE SCALE GENOMIC DNA]</scope>
    <source>
        <strain evidence="2 3">ATCC 31267</strain>
    </source>
</reference>
<accession>A0A4D4MJ89</accession>
<organism evidence="2 3">
    <name type="scientific">Streptomyces avermitilis</name>
    <dbReference type="NCBI Taxonomy" id="33903"/>
    <lineage>
        <taxon>Bacteria</taxon>
        <taxon>Bacillati</taxon>
        <taxon>Actinomycetota</taxon>
        <taxon>Actinomycetes</taxon>
        <taxon>Kitasatosporales</taxon>
        <taxon>Streptomycetaceae</taxon>
        <taxon>Streptomyces</taxon>
    </lineage>
</organism>
<evidence type="ECO:0000313" key="1">
    <source>
        <dbReference type="EMBL" id="GDY68320.1"/>
    </source>
</evidence>
<protein>
    <submittedName>
        <fullName evidence="2">Uncharacterized protein</fullName>
    </submittedName>
</protein>
<gene>
    <name evidence="1" type="ORF">SAV14893_077130</name>
    <name evidence="2" type="ORF">SAV31267_008020</name>
</gene>
<evidence type="ECO:0000313" key="2">
    <source>
        <dbReference type="EMBL" id="GDY71317.1"/>
    </source>
</evidence>
<evidence type="ECO:0000313" key="4">
    <source>
        <dbReference type="Proteomes" id="UP000302139"/>
    </source>
</evidence>
<proteinExistence type="predicted"/>
<name>A0A4D4MJ89_STRAX</name>
<comment type="caution">
    <text evidence="2">The sequence shown here is derived from an EMBL/GenBank/DDBJ whole genome shotgun (WGS) entry which is preliminary data.</text>
</comment>
<sequence length="55" mass="5841">MDSRLAGEVVKCPLFTLRMSYSGKAVHRVCVAQAQQSFMDPPGATLPTGSARTTA</sequence>
<dbReference type="Proteomes" id="UP000299211">
    <property type="component" value="Unassembled WGS sequence"/>
</dbReference>
<dbReference type="AlphaFoldDB" id="A0A4D4MJ89"/>
<reference evidence="1 4" key="2">
    <citation type="submission" date="2019-04" db="EMBL/GenBank/DDBJ databases">
        <title>Draft genome sequences of Streptomyces avermitilis NBRC 14893.</title>
        <authorList>
            <person name="Komaki H."/>
            <person name="Tamura T."/>
            <person name="Hosoyama A."/>
        </authorList>
    </citation>
    <scope>NUCLEOTIDE SEQUENCE [LARGE SCALE GENOMIC DNA]</scope>
    <source>
        <strain evidence="1 4">NBRC 14893</strain>
    </source>
</reference>
<dbReference type="EMBL" id="BJHY01000001">
    <property type="protein sequence ID" value="GDY71317.1"/>
    <property type="molecule type" value="Genomic_DNA"/>
</dbReference>
<dbReference type="EMBL" id="BJHX01000001">
    <property type="protein sequence ID" value="GDY68320.1"/>
    <property type="molecule type" value="Genomic_DNA"/>
</dbReference>
<dbReference type="Proteomes" id="UP000302139">
    <property type="component" value="Unassembled WGS sequence"/>
</dbReference>
<evidence type="ECO:0000313" key="3">
    <source>
        <dbReference type="Proteomes" id="UP000299211"/>
    </source>
</evidence>